<dbReference type="OrthoDB" id="3362250at2759"/>
<evidence type="ECO:0000313" key="1">
    <source>
        <dbReference type="EMBL" id="PLW06088.1"/>
    </source>
</evidence>
<proteinExistence type="predicted"/>
<protein>
    <submittedName>
        <fullName evidence="2">Uncharacterized protein</fullName>
    </submittedName>
</protein>
<reference evidence="3 4" key="1">
    <citation type="submission" date="2017-11" db="EMBL/GenBank/DDBJ databases">
        <title>De novo assembly and phasing of dikaryotic genomes from two isolates of Puccinia coronata f. sp. avenae, the causal agent of oat crown rust.</title>
        <authorList>
            <person name="Miller M.E."/>
            <person name="Zhang Y."/>
            <person name="Omidvar V."/>
            <person name="Sperschneider J."/>
            <person name="Schwessinger B."/>
            <person name="Raley C."/>
            <person name="Palmer J.M."/>
            <person name="Garnica D."/>
            <person name="Upadhyaya N."/>
            <person name="Rathjen J."/>
            <person name="Taylor J.M."/>
            <person name="Park R.F."/>
            <person name="Dodds P.N."/>
            <person name="Hirsch C.D."/>
            <person name="Kianian S.F."/>
            <person name="Figueroa M."/>
        </authorList>
    </citation>
    <scope>NUCLEOTIDE SEQUENCE [LARGE SCALE GENOMIC DNA]</scope>
    <source>
        <strain evidence="2">12NC29</strain>
        <strain evidence="1">12SD80</strain>
    </source>
</reference>
<sequence length="306" mass="34526">MASTSSATSPAATAHTDHHCPSVCYTITTFESEIGKFCWEVKDLDGHLIFKSFKELTHDEIVEGIQDSSGETLWTIRRPIRGWYLVLRSPLDLNPQNFLALQPKNVTKGKNKRVEFTFRLKSSPCEKPVVNGHMRKDSTDSSMKRRKLSISSLPKSPNRLETAIDHHPPSSLKEALICLQPMEEDLKDQTFLKAFTNLFANNNQRFQCVAKPSSPTSTHLPCNNTQASSDDPLTLFDYEDQTSLFGIHNSGILKIRLKSSLEYQLVEGIDDTNQRELHCAFWVAVCIAYLGFRADQDAYIAANEDE</sequence>
<organism evidence="2 3">
    <name type="scientific">Puccinia coronata f. sp. avenae</name>
    <dbReference type="NCBI Taxonomy" id="200324"/>
    <lineage>
        <taxon>Eukaryota</taxon>
        <taxon>Fungi</taxon>
        <taxon>Dikarya</taxon>
        <taxon>Basidiomycota</taxon>
        <taxon>Pucciniomycotina</taxon>
        <taxon>Pucciniomycetes</taxon>
        <taxon>Pucciniales</taxon>
        <taxon>Pucciniaceae</taxon>
        <taxon>Puccinia</taxon>
    </lineage>
</organism>
<dbReference type="Proteomes" id="UP000235388">
    <property type="component" value="Unassembled WGS sequence"/>
</dbReference>
<comment type="caution">
    <text evidence="2">The sequence shown here is derived from an EMBL/GenBank/DDBJ whole genome shotgun (WGS) entry which is preliminary data.</text>
</comment>
<evidence type="ECO:0000313" key="2">
    <source>
        <dbReference type="EMBL" id="PLW16538.1"/>
    </source>
</evidence>
<dbReference type="AlphaFoldDB" id="A0A2N5STF6"/>
<keyword evidence="3" id="KW-1185">Reference proteome</keyword>
<evidence type="ECO:0000313" key="4">
    <source>
        <dbReference type="Proteomes" id="UP000235392"/>
    </source>
</evidence>
<dbReference type="EMBL" id="PGCJ01000868">
    <property type="protein sequence ID" value="PLW16538.1"/>
    <property type="molecule type" value="Genomic_DNA"/>
</dbReference>
<name>A0A2N5STF6_9BASI</name>
<accession>A0A2N5STF6</accession>
<dbReference type="STRING" id="200324.A0A2N5STF6"/>
<dbReference type="Proteomes" id="UP000235392">
    <property type="component" value="Unassembled WGS sequence"/>
</dbReference>
<dbReference type="EMBL" id="PGCI01001257">
    <property type="protein sequence ID" value="PLW06088.1"/>
    <property type="molecule type" value="Genomic_DNA"/>
</dbReference>
<evidence type="ECO:0000313" key="3">
    <source>
        <dbReference type="Proteomes" id="UP000235388"/>
    </source>
</evidence>
<gene>
    <name evidence="2" type="ORF">PCANC_11730</name>
    <name evidence="1" type="ORF">PCASD_25413</name>
</gene>